<feature type="transmembrane region" description="Helical" evidence="1">
    <location>
        <begin position="44"/>
        <end position="64"/>
    </location>
</feature>
<keyword evidence="3" id="KW-1185">Reference proteome</keyword>
<comment type="caution">
    <text evidence="2">The sequence shown here is derived from an EMBL/GenBank/DDBJ whole genome shotgun (WGS) entry which is preliminary data.</text>
</comment>
<dbReference type="EMBL" id="JADBEL010000027">
    <property type="protein sequence ID" value="MBE1556468.1"/>
    <property type="molecule type" value="Genomic_DNA"/>
</dbReference>
<sequence>MKYFYSIKFVFKLIFSNLLIPLVYVALLTYSVLGFYLYSIEKSLGSGLFGIYVFYVVNAFRFPFIS</sequence>
<evidence type="ECO:0000313" key="3">
    <source>
        <dbReference type="Proteomes" id="UP000658225"/>
    </source>
</evidence>
<keyword evidence="1" id="KW-1133">Transmembrane helix</keyword>
<dbReference type="Proteomes" id="UP000658225">
    <property type="component" value="Unassembled WGS sequence"/>
</dbReference>
<evidence type="ECO:0000256" key="1">
    <source>
        <dbReference type="SAM" id="Phobius"/>
    </source>
</evidence>
<keyword evidence="1" id="KW-0812">Transmembrane</keyword>
<proteinExistence type="predicted"/>
<name>A0A927MM32_9BACL</name>
<dbReference type="AlphaFoldDB" id="A0A927MM32"/>
<organism evidence="2 3">
    <name type="scientific">Sporosarcina limicola</name>
    <dbReference type="NCBI Taxonomy" id="34101"/>
    <lineage>
        <taxon>Bacteria</taxon>
        <taxon>Bacillati</taxon>
        <taxon>Bacillota</taxon>
        <taxon>Bacilli</taxon>
        <taxon>Bacillales</taxon>
        <taxon>Caryophanaceae</taxon>
        <taxon>Sporosarcina</taxon>
    </lineage>
</organism>
<evidence type="ECO:0000313" key="2">
    <source>
        <dbReference type="EMBL" id="MBE1556468.1"/>
    </source>
</evidence>
<protein>
    <submittedName>
        <fullName evidence="2">Uncharacterized protein</fullName>
    </submittedName>
</protein>
<gene>
    <name evidence="2" type="ORF">H4683_003593</name>
</gene>
<reference evidence="2" key="1">
    <citation type="submission" date="2020-10" db="EMBL/GenBank/DDBJ databases">
        <title>Genomic Encyclopedia of Type Strains, Phase IV (KMG-IV): sequencing the most valuable type-strain genomes for metagenomic binning, comparative biology and taxonomic classification.</title>
        <authorList>
            <person name="Goeker M."/>
        </authorList>
    </citation>
    <scope>NUCLEOTIDE SEQUENCE</scope>
    <source>
        <strain evidence="2">DSM 13886</strain>
    </source>
</reference>
<accession>A0A927MM32</accession>
<keyword evidence="1" id="KW-0472">Membrane</keyword>
<feature type="transmembrane region" description="Helical" evidence="1">
    <location>
        <begin position="12"/>
        <end position="38"/>
    </location>
</feature>